<dbReference type="GeneID" id="75171135"/>
<reference evidence="3 6" key="2">
    <citation type="submission" date="2020-12" db="EMBL/GenBank/DDBJ databases">
        <title>FDA dAtabase for Regulatory Grade micrObial Sequences (FDA-ARGOS): Supporting development and validation of Infectious Disease Dx tests.</title>
        <authorList>
            <person name="Sproer C."/>
            <person name="Gronow S."/>
            <person name="Severitt S."/>
            <person name="Schroder I."/>
            <person name="Tallon L."/>
            <person name="Sadzewicz L."/>
            <person name="Zhao X."/>
            <person name="Boylan J."/>
            <person name="Ott S."/>
            <person name="Bowen H."/>
            <person name="Vavikolanu K."/>
            <person name="Mehta A."/>
            <person name="Aluvathingal J."/>
            <person name="Nadendla S."/>
            <person name="Lowell S."/>
            <person name="Myers T."/>
            <person name="Yan Y."/>
            <person name="Sichtig H."/>
        </authorList>
    </citation>
    <scope>NUCLEOTIDE SEQUENCE [LARGE SCALE GENOMIC DNA]</scope>
    <source>
        <strain evidence="3 6">FDAARGOS_945</strain>
    </source>
</reference>
<evidence type="ECO:0000313" key="3">
    <source>
        <dbReference type="EMBL" id="QPR05043.1"/>
    </source>
</evidence>
<dbReference type="AlphaFoldDB" id="A0A2X7TS53"/>
<evidence type="ECO:0000313" key="4">
    <source>
        <dbReference type="Proteomes" id="UP000527548"/>
    </source>
</evidence>
<evidence type="ECO:0000313" key="1">
    <source>
        <dbReference type="EMBL" id="EFB3613370.1"/>
    </source>
</evidence>
<dbReference type="EMBL" id="AASFMQ010000001">
    <property type="protein sequence ID" value="EFB3613370.1"/>
    <property type="molecule type" value="Genomic_DNA"/>
</dbReference>
<proteinExistence type="predicted"/>
<accession>A0A2X7TS53</accession>
<organism evidence="1 5">
    <name type="scientific">Escherichia coli</name>
    <dbReference type="NCBI Taxonomy" id="562"/>
    <lineage>
        <taxon>Bacteria</taxon>
        <taxon>Pseudomonadati</taxon>
        <taxon>Pseudomonadota</taxon>
        <taxon>Gammaproteobacteria</taxon>
        <taxon>Enterobacterales</taxon>
        <taxon>Enterobacteriaceae</taxon>
        <taxon>Escherichia</taxon>
    </lineage>
</organism>
<protein>
    <submittedName>
        <fullName evidence="1">Uncharacterized protein</fullName>
    </submittedName>
</protein>
<dbReference type="Proteomes" id="UP000543252">
    <property type="component" value="Unassembled WGS sequence"/>
</dbReference>
<evidence type="ECO:0000313" key="5">
    <source>
        <dbReference type="Proteomes" id="UP000543252"/>
    </source>
</evidence>
<name>A0A2X7TS53_ECOLX</name>
<gene>
    <name evidence="2" type="ORF">C719_000663</name>
    <name evidence="1" type="ORF">FPS11_00200</name>
    <name evidence="3" type="ORF">I6H02_26805</name>
</gene>
<dbReference type="EMBL" id="AATJOC010000002">
    <property type="protein sequence ID" value="EFM0251531.1"/>
    <property type="molecule type" value="Genomic_DNA"/>
</dbReference>
<dbReference type="EMBL" id="CP065611">
    <property type="protein sequence ID" value="QPR05043.1"/>
    <property type="molecule type" value="Genomic_DNA"/>
</dbReference>
<sequence>MLATVNNMPRLKIKRALQDIIEQDLGLALNVEQTQQGFSDDVVCWITGMNETYTRVRGGNAMQAECVIEMQLYSQIHETKIHEGICQIIQIQPDNPRFKDLGFSISDITPVASNTDYDDDSSDGGIVGTLSLKFSYLARF</sequence>
<evidence type="ECO:0000313" key="6">
    <source>
        <dbReference type="Proteomes" id="UP000594864"/>
    </source>
</evidence>
<dbReference type="Proteomes" id="UP000527548">
    <property type="component" value="Unassembled WGS sequence"/>
</dbReference>
<evidence type="ECO:0000313" key="2">
    <source>
        <dbReference type="EMBL" id="EFM0251531.1"/>
    </source>
</evidence>
<dbReference type="RefSeq" id="WP_000881569.1">
    <property type="nucleotide sequence ID" value="NZ_AP027634.1"/>
</dbReference>
<reference evidence="1 5" key="1">
    <citation type="submission" date="2019-07" db="EMBL/GenBank/DDBJ databases">
        <authorList>
            <consortium name="GenomeTrakr network: Whole genome sequencing for foodborne pathogen traceback"/>
        </authorList>
    </citation>
    <scope>NUCLEOTIDE SEQUENCE [LARGE SCALE GENOMIC DNA]</scope>
    <source>
        <strain evidence="2 4">AZ-TG73163</strain>
        <strain evidence="1 5">PSU-1859</strain>
    </source>
</reference>
<dbReference type="Proteomes" id="UP000594864">
    <property type="component" value="Chromosome"/>
</dbReference>